<sequence>MALRVALIAGEASGDQLGAGLMRALRRQRPDVEFEAIAGPKMRAVGCRSIGDIEELSVMGLSEVLQHLPRLFRLRRDLVDYLIEDRPDVVIGIDAPDFNLGLEKRIRKAGIPTVHYVSPTVWAWRAGRVKTVAEAADLLLCLFPFEPDCYRETGLKAVFAGNPLAAEITEPMDMVAARQQLGLPRDGQVVALLPGSRGSEIRRLGPVFLKTAVLLRERFPGLEFVVPMAGRKSEGEFASLKEWGALDFPIKMVRGQSRECMAAADVVLTASGTATMEAMLMERPSLVAYQVSPVTYALVKRLGLLKTRFVAMPNVLADEALMPEFLQGDATPERLAGSAAELLEDEGLQVDISRRMRRLASSLRTAGPDTAAEAILELAGGKQ</sequence>
<evidence type="ECO:0000256" key="11">
    <source>
        <dbReference type="HAMAP-Rule" id="MF_00392"/>
    </source>
</evidence>
<accession>A0ABU0W2T9</accession>
<evidence type="ECO:0000256" key="1">
    <source>
        <dbReference type="ARBA" id="ARBA00002056"/>
    </source>
</evidence>
<dbReference type="InterPro" id="IPR003835">
    <property type="entry name" value="Glyco_trans_19"/>
</dbReference>
<dbReference type="Gene3D" id="3.40.50.2000">
    <property type="entry name" value="Glycogen Phosphorylase B"/>
    <property type="match status" value="2"/>
</dbReference>
<name>A0ABU0W2T9_9GAMM</name>
<keyword evidence="7 11" id="KW-0328">Glycosyltransferase</keyword>
<keyword evidence="8 11" id="KW-0808">Transferase</keyword>
<dbReference type="PANTHER" id="PTHR30372">
    <property type="entry name" value="LIPID-A-DISACCHARIDE SYNTHASE"/>
    <property type="match status" value="1"/>
</dbReference>
<dbReference type="Proteomes" id="UP001239019">
    <property type="component" value="Unassembled WGS sequence"/>
</dbReference>
<evidence type="ECO:0000256" key="2">
    <source>
        <dbReference type="ARBA" id="ARBA00007868"/>
    </source>
</evidence>
<keyword evidence="9 11" id="KW-0443">Lipid metabolism</keyword>
<protein>
    <recommendedName>
        <fullName evidence="4 11">Lipid-A-disaccharide synthase</fullName>
        <ecNumber evidence="3 11">2.4.1.182</ecNumber>
    </recommendedName>
</protein>
<dbReference type="PANTHER" id="PTHR30372:SF4">
    <property type="entry name" value="LIPID-A-DISACCHARIDE SYNTHASE, MITOCHONDRIAL-RELATED"/>
    <property type="match status" value="1"/>
</dbReference>
<evidence type="ECO:0000256" key="3">
    <source>
        <dbReference type="ARBA" id="ARBA00012687"/>
    </source>
</evidence>
<evidence type="ECO:0000256" key="10">
    <source>
        <dbReference type="ARBA" id="ARBA00048975"/>
    </source>
</evidence>
<reference evidence="12 13" key="1">
    <citation type="submission" date="2023-08" db="EMBL/GenBank/DDBJ databases">
        <title>Whole-genome sequencing of halo(alkali)philic microorganisms from hypersaline lakes.</title>
        <authorList>
            <person name="Sorokin D.Y."/>
            <person name="Abbas B."/>
            <person name="Merkel A.Y."/>
        </authorList>
    </citation>
    <scope>NUCLEOTIDE SEQUENCE [LARGE SCALE GENOMIC DNA]</scope>
    <source>
        <strain evidence="12 13">AB-CW4</strain>
    </source>
</reference>
<dbReference type="EMBL" id="JAVDDT010000001">
    <property type="protein sequence ID" value="MDQ2068332.1"/>
    <property type="molecule type" value="Genomic_DNA"/>
</dbReference>
<gene>
    <name evidence="11 12" type="primary">lpxB</name>
    <name evidence="12" type="ORF">RBH19_00405</name>
</gene>
<comment type="function">
    <text evidence="1 11">Condensation of UDP-2,3-diacylglucosamine and 2,3-diacylglucosamine-1-phosphate to form lipid A disaccharide, a precursor of lipid A, a phosphorylated glycolipid that anchors the lipopolysaccharide to the outer membrane of the cell.</text>
</comment>
<comment type="catalytic activity">
    <reaction evidence="10 11">
        <text>a lipid X + a UDP-2-N,3-O-bis[(3R)-3-hydroxyacyl]-alpha-D-glucosamine = a lipid A disaccharide + UDP + H(+)</text>
        <dbReference type="Rhea" id="RHEA:67828"/>
        <dbReference type="ChEBI" id="CHEBI:15378"/>
        <dbReference type="ChEBI" id="CHEBI:58223"/>
        <dbReference type="ChEBI" id="CHEBI:137748"/>
        <dbReference type="ChEBI" id="CHEBI:176338"/>
        <dbReference type="ChEBI" id="CHEBI:176343"/>
        <dbReference type="EC" id="2.4.1.182"/>
    </reaction>
</comment>
<dbReference type="Pfam" id="PF02684">
    <property type="entry name" value="LpxB"/>
    <property type="match status" value="1"/>
</dbReference>
<organism evidence="12 13">
    <name type="scientific">Natronospira bacteriovora</name>
    <dbReference type="NCBI Taxonomy" id="3069753"/>
    <lineage>
        <taxon>Bacteria</taxon>
        <taxon>Pseudomonadati</taxon>
        <taxon>Pseudomonadota</taxon>
        <taxon>Gammaproteobacteria</taxon>
        <taxon>Natronospirales</taxon>
        <taxon>Natronospiraceae</taxon>
        <taxon>Natronospira</taxon>
    </lineage>
</organism>
<evidence type="ECO:0000256" key="7">
    <source>
        <dbReference type="ARBA" id="ARBA00022676"/>
    </source>
</evidence>
<evidence type="ECO:0000256" key="5">
    <source>
        <dbReference type="ARBA" id="ARBA00022516"/>
    </source>
</evidence>
<evidence type="ECO:0000313" key="12">
    <source>
        <dbReference type="EMBL" id="MDQ2068332.1"/>
    </source>
</evidence>
<dbReference type="GO" id="GO:0008915">
    <property type="term" value="F:lipid-A-disaccharide synthase activity"/>
    <property type="evidence" value="ECO:0007669"/>
    <property type="project" value="UniProtKB-EC"/>
</dbReference>
<comment type="pathway">
    <text evidence="11">Bacterial outer membrane biogenesis; LPS lipid A biosynthesis.</text>
</comment>
<dbReference type="HAMAP" id="MF_00392">
    <property type="entry name" value="LpxB"/>
    <property type="match status" value="1"/>
</dbReference>
<keyword evidence="6 11" id="KW-0441">Lipid A biosynthesis</keyword>
<comment type="similarity">
    <text evidence="2 11">Belongs to the LpxB family.</text>
</comment>
<evidence type="ECO:0000256" key="9">
    <source>
        <dbReference type="ARBA" id="ARBA00023098"/>
    </source>
</evidence>
<dbReference type="RefSeq" id="WP_306726825.1">
    <property type="nucleotide sequence ID" value="NZ_JAVDDT010000001.1"/>
</dbReference>
<evidence type="ECO:0000256" key="4">
    <source>
        <dbReference type="ARBA" id="ARBA00020902"/>
    </source>
</evidence>
<dbReference type="SUPFAM" id="SSF53756">
    <property type="entry name" value="UDP-Glycosyltransferase/glycogen phosphorylase"/>
    <property type="match status" value="1"/>
</dbReference>
<evidence type="ECO:0000256" key="6">
    <source>
        <dbReference type="ARBA" id="ARBA00022556"/>
    </source>
</evidence>
<keyword evidence="13" id="KW-1185">Reference proteome</keyword>
<dbReference type="EC" id="2.4.1.182" evidence="3 11"/>
<evidence type="ECO:0000256" key="8">
    <source>
        <dbReference type="ARBA" id="ARBA00022679"/>
    </source>
</evidence>
<comment type="caution">
    <text evidence="12">The sequence shown here is derived from an EMBL/GenBank/DDBJ whole genome shotgun (WGS) entry which is preliminary data.</text>
</comment>
<evidence type="ECO:0000313" key="13">
    <source>
        <dbReference type="Proteomes" id="UP001239019"/>
    </source>
</evidence>
<proteinExistence type="inferred from homology"/>
<keyword evidence="5 11" id="KW-0444">Lipid biosynthesis</keyword>
<dbReference type="NCBIfam" id="TIGR00215">
    <property type="entry name" value="lpxB"/>
    <property type="match status" value="1"/>
</dbReference>